<comment type="caution">
    <text evidence="4">The sequence shown here is derived from an EMBL/GenBank/DDBJ whole genome shotgun (WGS) entry which is preliminary data.</text>
</comment>
<dbReference type="RefSeq" id="WP_007198784.1">
    <property type="nucleotide sequence ID" value="NZ_CM002917.1"/>
</dbReference>
<keyword evidence="5" id="KW-1185">Reference proteome</keyword>
<dbReference type="Pfam" id="PF03413">
    <property type="entry name" value="PepSY"/>
    <property type="match status" value="1"/>
</dbReference>
<feature type="chain" id="PRO_5002734297" evidence="2">
    <location>
        <begin position="27"/>
        <end position="110"/>
    </location>
</feature>
<dbReference type="InterPro" id="IPR025711">
    <property type="entry name" value="PepSY"/>
</dbReference>
<keyword evidence="2" id="KW-0732">Signal</keyword>
<reference evidence="4 5" key="1">
    <citation type="submission" date="2007-10" db="EMBL/GenBank/DDBJ databases">
        <authorList>
            <person name="Wagner-Dobler I."/>
            <person name="Ferriera S."/>
            <person name="Johnson J."/>
            <person name="Kravitz S."/>
            <person name="Beeson K."/>
            <person name="Sutton G."/>
            <person name="Rogers Y.-H."/>
            <person name="Friedman R."/>
            <person name="Frazier M."/>
            <person name="Venter J.C."/>
        </authorList>
    </citation>
    <scope>NUCLEOTIDE SEQUENCE [LARGE SCALE GENOMIC DNA]</scope>
    <source>
        <strain evidence="4 5">DFL-43</strain>
    </source>
</reference>
<dbReference type="EMBL" id="ABIA03000004">
    <property type="protein sequence ID" value="EDQ34343.1"/>
    <property type="molecule type" value="Genomic_DNA"/>
</dbReference>
<dbReference type="eggNOG" id="ENOG5033D9H">
    <property type="taxonomic scope" value="Bacteria"/>
</dbReference>
<gene>
    <name evidence="4" type="ORF">HPDFL43_15137</name>
</gene>
<name>A9D358_HOEPD</name>
<feature type="signal peptide" evidence="2">
    <location>
        <begin position="1"/>
        <end position="26"/>
    </location>
</feature>
<reference evidence="4 5" key="2">
    <citation type="submission" date="2012-06" db="EMBL/GenBank/DDBJ databases">
        <authorList>
            <person name="Fiebig A."/>
        </authorList>
    </citation>
    <scope>NUCLEOTIDE SEQUENCE [LARGE SCALE GENOMIC DNA]</scope>
    <source>
        <strain evidence="4 5">DFL-43</strain>
    </source>
</reference>
<evidence type="ECO:0000256" key="1">
    <source>
        <dbReference type="SAM" id="MobiDB-lite"/>
    </source>
</evidence>
<organism evidence="4 5">
    <name type="scientific">Hoeflea phototrophica (strain DSM 17068 / NCIMB 14078 / DFL-43)</name>
    <dbReference type="NCBI Taxonomy" id="411684"/>
    <lineage>
        <taxon>Bacteria</taxon>
        <taxon>Pseudomonadati</taxon>
        <taxon>Pseudomonadota</taxon>
        <taxon>Alphaproteobacteria</taxon>
        <taxon>Hyphomicrobiales</taxon>
        <taxon>Rhizobiaceae</taxon>
        <taxon>Hoeflea</taxon>
    </lineage>
</organism>
<feature type="compositionally biased region" description="Acidic residues" evidence="1">
    <location>
        <begin position="91"/>
        <end position="110"/>
    </location>
</feature>
<feature type="region of interest" description="Disordered" evidence="1">
    <location>
        <begin position="87"/>
        <end position="110"/>
    </location>
</feature>
<dbReference type="AlphaFoldDB" id="A9D358"/>
<evidence type="ECO:0000256" key="2">
    <source>
        <dbReference type="SAM" id="SignalP"/>
    </source>
</evidence>
<dbReference type="Gene3D" id="3.10.450.40">
    <property type="match status" value="1"/>
</dbReference>
<dbReference type="OrthoDB" id="8478748at2"/>
<proteinExistence type="predicted"/>
<dbReference type="STRING" id="411684.HPDFL43_15137"/>
<sequence>MNKKLITGGFAAAFLATLGGAGIALAQSDATAAPTLSEAQAIEIALAEVPGEVKETELESEDGLQVYEIEILTAEGKEMEVEIHAGTGEVMDVEAEDDDNEDDEDDDDKN</sequence>
<dbReference type="Proteomes" id="UP000004291">
    <property type="component" value="Chromosome"/>
</dbReference>
<dbReference type="HOGENOM" id="CLU_2167487_0_0_5"/>
<accession>A9D358</accession>
<evidence type="ECO:0000259" key="3">
    <source>
        <dbReference type="Pfam" id="PF03413"/>
    </source>
</evidence>
<feature type="domain" description="PepSY" evidence="3">
    <location>
        <begin position="36"/>
        <end position="94"/>
    </location>
</feature>
<evidence type="ECO:0000313" key="5">
    <source>
        <dbReference type="Proteomes" id="UP000004291"/>
    </source>
</evidence>
<evidence type="ECO:0000313" key="4">
    <source>
        <dbReference type="EMBL" id="EDQ34343.1"/>
    </source>
</evidence>
<protein>
    <submittedName>
        <fullName evidence="4">Peptidase propeptide and YPEB domain protein</fullName>
    </submittedName>
</protein>